<evidence type="ECO:0000259" key="2">
    <source>
        <dbReference type="Pfam" id="PF24758"/>
    </source>
</evidence>
<dbReference type="Pfam" id="PF24758">
    <property type="entry name" value="LRR_At5g56370"/>
    <property type="match status" value="1"/>
</dbReference>
<feature type="region of interest" description="Disordered" evidence="1">
    <location>
        <begin position="1"/>
        <end position="24"/>
    </location>
</feature>
<sequence length="493" mass="55093">MVRAAAGGKRPRKRRRRLRRAGLSSRAVGPDCFTHLNDDLLRSITSRLPIRSAASLSGASRHFRAQVPTLLDRVDSLTLHEPHFPKPLPDAPPLRLRRLAIAPHSAIPPSTFGPILQTAAGHGLTELSIRLSRRARVPKRVLSIRSLVVLTLDTCAVPRWSQPTVPCLRTLRLNRVAIHQEIINKIVASASCLETLDMQYCSGLGAGGCCTVESSSVKNLIFRPPLKQAEVVVRAPGLRTITLYTRAKARSLELAPAPEVRKVYLHISKPRRPMNSFRVRSFLDAATRLNLLNLRGLAIKMLSSEYKDSPNFGVVFQDIRILSVSLDFSREREAVFLLKLLESCPNLQRLTLSDVNTDEVAEANEDKADEANKDMAHETDEDMPPETDEDMAAEIDEDDVGPCFIDHEERLTNIPCLTTSLVEFSFLGFKPEEYEKSLMVCLLTKAKNLKKVGVQFEEGELAAVKEIMSVMKAPTHQRTYHKFASLYMESDYS</sequence>
<dbReference type="Proteomes" id="UP000324897">
    <property type="component" value="Unassembled WGS sequence"/>
</dbReference>
<dbReference type="EMBL" id="RWGY01000009">
    <property type="protein sequence ID" value="TVU35087.1"/>
    <property type="molecule type" value="Genomic_DNA"/>
</dbReference>
<dbReference type="SUPFAM" id="SSF52047">
    <property type="entry name" value="RNI-like"/>
    <property type="match status" value="1"/>
</dbReference>
<feature type="compositionally biased region" description="Basic residues" evidence="1">
    <location>
        <begin position="9"/>
        <end position="20"/>
    </location>
</feature>
<keyword evidence="4" id="KW-1185">Reference proteome</keyword>
<comment type="caution">
    <text evidence="3">The sequence shown here is derived from an EMBL/GenBank/DDBJ whole genome shotgun (WGS) entry which is preliminary data.</text>
</comment>
<feature type="domain" description="F-box/LRR-repeat protein 15/At3g58940/PEG3-like LRR" evidence="2">
    <location>
        <begin position="116"/>
        <end position="248"/>
    </location>
</feature>
<evidence type="ECO:0000313" key="3">
    <source>
        <dbReference type="EMBL" id="TVU35087.1"/>
    </source>
</evidence>
<feature type="compositionally biased region" description="Basic and acidic residues" evidence="1">
    <location>
        <begin position="364"/>
        <end position="378"/>
    </location>
</feature>
<reference evidence="3 4" key="1">
    <citation type="journal article" date="2019" name="Sci. Rep.">
        <title>A high-quality genome of Eragrostis curvula grass provides insights into Poaceae evolution and supports new strategies to enhance forage quality.</title>
        <authorList>
            <person name="Carballo J."/>
            <person name="Santos B.A.C.M."/>
            <person name="Zappacosta D."/>
            <person name="Garbus I."/>
            <person name="Selva J.P."/>
            <person name="Gallo C.A."/>
            <person name="Diaz A."/>
            <person name="Albertini E."/>
            <person name="Caccamo M."/>
            <person name="Echenique V."/>
        </authorList>
    </citation>
    <scope>NUCLEOTIDE SEQUENCE [LARGE SCALE GENOMIC DNA]</scope>
    <source>
        <strain evidence="4">cv. Victoria</strain>
        <tissue evidence="3">Leaf</tissue>
    </source>
</reference>
<evidence type="ECO:0000313" key="4">
    <source>
        <dbReference type="Proteomes" id="UP000324897"/>
    </source>
</evidence>
<accession>A0A5J9VHW7</accession>
<feature type="non-terminal residue" evidence="3">
    <location>
        <position position="1"/>
    </location>
</feature>
<feature type="region of interest" description="Disordered" evidence="1">
    <location>
        <begin position="363"/>
        <end position="387"/>
    </location>
</feature>
<dbReference type="PANTHER" id="PTHR34145:SF28">
    <property type="entry name" value="F-BOX DOMAIN-CONTAINING PROTEIN"/>
    <property type="match status" value="1"/>
</dbReference>
<dbReference type="SUPFAM" id="SSF81383">
    <property type="entry name" value="F-box domain"/>
    <property type="match status" value="1"/>
</dbReference>
<evidence type="ECO:0000256" key="1">
    <source>
        <dbReference type="SAM" id="MobiDB-lite"/>
    </source>
</evidence>
<dbReference type="InterPro" id="IPR055411">
    <property type="entry name" value="LRR_FXL15/At3g58940/PEG3-like"/>
</dbReference>
<name>A0A5J9VHW7_9POAL</name>
<dbReference type="InterPro" id="IPR032675">
    <property type="entry name" value="LRR_dom_sf"/>
</dbReference>
<dbReference type="InterPro" id="IPR053772">
    <property type="entry name" value="At1g61320/At1g61330-like"/>
</dbReference>
<dbReference type="AlphaFoldDB" id="A0A5J9VHW7"/>
<organism evidence="3 4">
    <name type="scientific">Eragrostis curvula</name>
    <name type="common">weeping love grass</name>
    <dbReference type="NCBI Taxonomy" id="38414"/>
    <lineage>
        <taxon>Eukaryota</taxon>
        <taxon>Viridiplantae</taxon>
        <taxon>Streptophyta</taxon>
        <taxon>Embryophyta</taxon>
        <taxon>Tracheophyta</taxon>
        <taxon>Spermatophyta</taxon>
        <taxon>Magnoliopsida</taxon>
        <taxon>Liliopsida</taxon>
        <taxon>Poales</taxon>
        <taxon>Poaceae</taxon>
        <taxon>PACMAD clade</taxon>
        <taxon>Chloridoideae</taxon>
        <taxon>Eragrostideae</taxon>
        <taxon>Eragrostidinae</taxon>
        <taxon>Eragrostis</taxon>
    </lineage>
</organism>
<gene>
    <name evidence="3" type="ORF">EJB05_16956</name>
</gene>
<dbReference type="PANTHER" id="PTHR34145">
    <property type="entry name" value="OS02G0105600 PROTEIN"/>
    <property type="match status" value="1"/>
</dbReference>
<dbReference type="InterPro" id="IPR036047">
    <property type="entry name" value="F-box-like_dom_sf"/>
</dbReference>
<dbReference type="Gene3D" id="3.80.10.10">
    <property type="entry name" value="Ribonuclease Inhibitor"/>
    <property type="match status" value="1"/>
</dbReference>
<proteinExistence type="predicted"/>
<dbReference type="Gramene" id="TVU35087">
    <property type="protein sequence ID" value="TVU35087"/>
    <property type="gene ID" value="EJB05_16956"/>
</dbReference>
<dbReference type="OrthoDB" id="614239at2759"/>
<protein>
    <recommendedName>
        <fullName evidence="2">F-box/LRR-repeat protein 15/At3g58940/PEG3-like LRR domain-containing protein</fullName>
    </recommendedName>
</protein>